<evidence type="ECO:0000259" key="5">
    <source>
        <dbReference type="Pfam" id="PF00394"/>
    </source>
</evidence>
<dbReference type="PROSITE" id="PS00080">
    <property type="entry name" value="MULTICOPPER_OXIDASE2"/>
    <property type="match status" value="1"/>
</dbReference>
<evidence type="ECO:0000256" key="2">
    <source>
        <dbReference type="ARBA" id="ARBA00023002"/>
    </source>
</evidence>
<feature type="domain" description="Plastocyanin-like" evidence="5">
    <location>
        <begin position="254"/>
        <end position="333"/>
    </location>
</feature>
<keyword evidence="3" id="KW-0186">Copper</keyword>
<feature type="domain" description="Plastocyanin-like" evidence="7">
    <location>
        <begin position="52"/>
        <end position="156"/>
    </location>
</feature>
<dbReference type="InterPro" id="IPR002355">
    <property type="entry name" value="Cu_oxidase_Cu_BS"/>
</dbReference>
<dbReference type="InterPro" id="IPR006311">
    <property type="entry name" value="TAT_signal"/>
</dbReference>
<evidence type="ECO:0000313" key="9">
    <source>
        <dbReference type="Proteomes" id="UP000544872"/>
    </source>
</evidence>
<dbReference type="GO" id="GO:0005507">
    <property type="term" value="F:copper ion binding"/>
    <property type="evidence" value="ECO:0007669"/>
    <property type="project" value="InterPro"/>
</dbReference>
<dbReference type="AlphaFoldDB" id="A0A7X0DKA8"/>
<dbReference type="Pfam" id="PF07732">
    <property type="entry name" value="Cu-oxidase_3"/>
    <property type="match status" value="1"/>
</dbReference>
<dbReference type="PANTHER" id="PTHR11709">
    <property type="entry name" value="MULTI-COPPER OXIDASE"/>
    <property type="match status" value="1"/>
</dbReference>
<dbReference type="RefSeq" id="WP_184260073.1">
    <property type="nucleotide sequence ID" value="NZ_JACIIX010000001.1"/>
</dbReference>
<dbReference type="InterPro" id="IPR033138">
    <property type="entry name" value="Cu_oxidase_CS"/>
</dbReference>
<dbReference type="InterPro" id="IPR011706">
    <property type="entry name" value="Cu-oxidase_C"/>
</dbReference>
<keyword evidence="4" id="KW-0732">Signal</keyword>
<accession>A0A7X0DKA8</accession>
<gene>
    <name evidence="8" type="ORF">FHS48_000139</name>
</gene>
<dbReference type="InterPro" id="IPR001117">
    <property type="entry name" value="Cu-oxidase_2nd"/>
</dbReference>
<dbReference type="CDD" id="cd13896">
    <property type="entry name" value="CuRO_3_CopA"/>
    <property type="match status" value="1"/>
</dbReference>
<proteinExistence type="predicted"/>
<evidence type="ECO:0000256" key="3">
    <source>
        <dbReference type="ARBA" id="ARBA00023008"/>
    </source>
</evidence>
<protein>
    <submittedName>
        <fullName evidence="8">FtsP/CotA-like multicopper oxidase with cupredoxin domain</fullName>
    </submittedName>
</protein>
<organism evidence="8 9">
    <name type="scientific">Novispirillum itersonii</name>
    <name type="common">Aquaspirillum itersonii</name>
    <dbReference type="NCBI Taxonomy" id="189"/>
    <lineage>
        <taxon>Bacteria</taxon>
        <taxon>Pseudomonadati</taxon>
        <taxon>Pseudomonadota</taxon>
        <taxon>Alphaproteobacteria</taxon>
        <taxon>Rhodospirillales</taxon>
        <taxon>Novispirillaceae</taxon>
        <taxon>Novispirillum</taxon>
    </lineage>
</organism>
<dbReference type="GO" id="GO:0016491">
    <property type="term" value="F:oxidoreductase activity"/>
    <property type="evidence" value="ECO:0007669"/>
    <property type="project" value="UniProtKB-KW"/>
</dbReference>
<dbReference type="SUPFAM" id="SSF49503">
    <property type="entry name" value="Cupredoxins"/>
    <property type="match status" value="3"/>
</dbReference>
<evidence type="ECO:0000256" key="4">
    <source>
        <dbReference type="SAM" id="SignalP"/>
    </source>
</evidence>
<keyword evidence="9" id="KW-1185">Reference proteome</keyword>
<evidence type="ECO:0000259" key="7">
    <source>
        <dbReference type="Pfam" id="PF07732"/>
    </source>
</evidence>
<keyword evidence="1" id="KW-0479">Metal-binding</keyword>
<dbReference type="Gene3D" id="2.60.40.420">
    <property type="entry name" value="Cupredoxins - blue copper proteins"/>
    <property type="match status" value="3"/>
</dbReference>
<dbReference type="Pfam" id="PF07731">
    <property type="entry name" value="Cu-oxidase_2"/>
    <property type="match status" value="1"/>
</dbReference>
<dbReference type="InterPro" id="IPR011707">
    <property type="entry name" value="Cu-oxidase-like_N"/>
</dbReference>
<dbReference type="PROSITE" id="PS51318">
    <property type="entry name" value="TAT"/>
    <property type="match status" value="1"/>
</dbReference>
<dbReference type="InterPro" id="IPR008972">
    <property type="entry name" value="Cupredoxin"/>
</dbReference>
<keyword evidence="2" id="KW-0560">Oxidoreductase</keyword>
<evidence type="ECO:0000256" key="1">
    <source>
        <dbReference type="ARBA" id="ARBA00022723"/>
    </source>
</evidence>
<evidence type="ECO:0000259" key="6">
    <source>
        <dbReference type="Pfam" id="PF07731"/>
    </source>
</evidence>
<dbReference type="Proteomes" id="UP000544872">
    <property type="component" value="Unassembled WGS sequence"/>
</dbReference>
<feature type="signal peptide" evidence="4">
    <location>
        <begin position="1"/>
        <end position="37"/>
    </location>
</feature>
<reference evidence="8 9" key="1">
    <citation type="submission" date="2020-08" db="EMBL/GenBank/DDBJ databases">
        <title>Genomic Encyclopedia of Type Strains, Phase IV (KMG-IV): sequencing the most valuable type-strain genomes for metagenomic binning, comparative biology and taxonomic classification.</title>
        <authorList>
            <person name="Goeker M."/>
        </authorList>
    </citation>
    <scope>NUCLEOTIDE SEQUENCE [LARGE SCALE GENOMIC DNA]</scope>
    <source>
        <strain evidence="8 9">DSM 11590</strain>
    </source>
</reference>
<feature type="domain" description="Plastocyanin-like" evidence="6">
    <location>
        <begin position="396"/>
        <end position="514"/>
    </location>
</feature>
<dbReference type="Pfam" id="PF00394">
    <property type="entry name" value="Cu-oxidase"/>
    <property type="match status" value="1"/>
</dbReference>
<dbReference type="InterPro" id="IPR034279">
    <property type="entry name" value="CuRO_3_CopA"/>
</dbReference>
<feature type="chain" id="PRO_5030546097" evidence="4">
    <location>
        <begin position="38"/>
        <end position="515"/>
    </location>
</feature>
<evidence type="ECO:0000313" key="8">
    <source>
        <dbReference type="EMBL" id="MBB6208758.1"/>
    </source>
</evidence>
<name>A0A7X0DKA8_NOVIT</name>
<dbReference type="InterPro" id="IPR045087">
    <property type="entry name" value="Cu-oxidase_fam"/>
</dbReference>
<comment type="caution">
    <text evidence="8">The sequence shown here is derived from an EMBL/GenBank/DDBJ whole genome shotgun (WGS) entry which is preliminary data.</text>
</comment>
<sequence>MTISRRRIVLAGAGVAAVAAAPAPFLSALLPSSAARAALPRTLTVTRRTLEVKGRAASVFGIVDAAGVSGLTFGPEDRFAVTLTNRAGEAASLHWHGQIPPPSQDGVPGLNGVTPLPEGVSAVYDYGLQPGTHWMHSHFGLQEQQLMAAPLVVRTAADLRADVQEVTVLLHDFTFRDPQEILSGLMKGMAHGGMDHGSPAGAGMAGMAGMDHAAMGHGGASGQSMPGQSMPGQSMPGMSHGTMPGMDLNDVEYDAYLANDRTLDDPQVVTVERGQRVRLRLINGATSTAFWIETGPVSAEVVAVDGTPVQPLPGTRFPLAGGQRLDLMLTVPKAGSGVVPVLARREGSTHRTGILLAPKGAKIARLAGQDGPAAPPLDLTLESRLRALAPLVAASPETALTLRLTGSMMPYAWSLEGRVWGQHAPLALTAGQRVALTFDNVSGMAHPMHLHGHHFQVTAIDGKALSGAVRDTVLVPPGRRVTVAFTAGQAGDWPLHCHNLLHMAAGMMTAVTVRA</sequence>
<dbReference type="PANTHER" id="PTHR11709:SF394">
    <property type="entry name" value="FI03373P-RELATED"/>
    <property type="match status" value="1"/>
</dbReference>
<dbReference type="PROSITE" id="PS00079">
    <property type="entry name" value="MULTICOPPER_OXIDASE1"/>
    <property type="match status" value="1"/>
</dbReference>
<dbReference type="CDD" id="cd13887">
    <property type="entry name" value="CuRO_2_MCO_like_2"/>
    <property type="match status" value="1"/>
</dbReference>
<dbReference type="CDD" id="cd13865">
    <property type="entry name" value="CuRO_1_LCC_like_3"/>
    <property type="match status" value="1"/>
</dbReference>
<dbReference type="EMBL" id="JACIIX010000001">
    <property type="protein sequence ID" value="MBB6208758.1"/>
    <property type="molecule type" value="Genomic_DNA"/>
</dbReference>